<dbReference type="Proteomes" id="UP000054877">
    <property type="component" value="Unassembled WGS sequence"/>
</dbReference>
<dbReference type="Gene3D" id="3.30.1200.10">
    <property type="entry name" value="YggU-like"/>
    <property type="match status" value="1"/>
</dbReference>
<comment type="similarity">
    <text evidence="1 2">Belongs to the UPF0235 family.</text>
</comment>
<protein>
    <recommendedName>
        <fullName evidence="2">UPF0235 protein Lspi_0812</fullName>
    </recommendedName>
</protein>
<dbReference type="InterPro" id="IPR003746">
    <property type="entry name" value="DUF167"/>
</dbReference>
<evidence type="ECO:0000256" key="2">
    <source>
        <dbReference type="HAMAP-Rule" id="MF_00634"/>
    </source>
</evidence>
<sequence length="120" mass="13633">MPDTINYSISVPKVSYQPWLERFPDYLQLTLRVKPASRVNALFIDNANRLQLTLKAKPQDGKANKMLIVYLAKLLRLTQKQVIITAGLQARDKKVRLLVPGVMQEALVNALYECILIQSP</sequence>
<dbReference type="STRING" id="452.Lspi_0812"/>
<name>A0A0W0Z684_LEGSP</name>
<dbReference type="PATRIC" id="fig|452.5.peg.890"/>
<dbReference type="HAMAP" id="MF_00634">
    <property type="entry name" value="UPF0235"/>
    <property type="match status" value="1"/>
</dbReference>
<dbReference type="PANTHER" id="PTHR13420:SF7">
    <property type="entry name" value="UPF0235 PROTEIN C15ORF40"/>
    <property type="match status" value="1"/>
</dbReference>
<dbReference type="EMBL" id="LNYX01000012">
    <property type="protein sequence ID" value="KTD64645.1"/>
    <property type="molecule type" value="Genomic_DNA"/>
</dbReference>
<dbReference type="GO" id="GO:0005737">
    <property type="term" value="C:cytoplasm"/>
    <property type="evidence" value="ECO:0007669"/>
    <property type="project" value="TreeGrafter"/>
</dbReference>
<reference evidence="3 4" key="1">
    <citation type="submission" date="2015-11" db="EMBL/GenBank/DDBJ databases">
        <title>Genomic analysis of 38 Legionella species identifies large and diverse effector repertoires.</title>
        <authorList>
            <person name="Burstein D."/>
            <person name="Amaro F."/>
            <person name="Zusman T."/>
            <person name="Lifshitz Z."/>
            <person name="Cohen O."/>
            <person name="Gilbert J.A."/>
            <person name="Pupko T."/>
            <person name="Shuman H.A."/>
            <person name="Segal G."/>
        </authorList>
    </citation>
    <scope>NUCLEOTIDE SEQUENCE [LARGE SCALE GENOMIC DNA]</scope>
    <source>
        <strain evidence="3 4">Mt.St.Helens-9</strain>
    </source>
</reference>
<dbReference type="Pfam" id="PF02594">
    <property type="entry name" value="DUF167"/>
    <property type="match status" value="1"/>
</dbReference>
<dbReference type="SUPFAM" id="SSF69786">
    <property type="entry name" value="YggU-like"/>
    <property type="match status" value="1"/>
</dbReference>
<evidence type="ECO:0000313" key="4">
    <source>
        <dbReference type="Proteomes" id="UP000054877"/>
    </source>
</evidence>
<evidence type="ECO:0000256" key="1">
    <source>
        <dbReference type="ARBA" id="ARBA00010364"/>
    </source>
</evidence>
<dbReference type="PANTHER" id="PTHR13420">
    <property type="entry name" value="UPF0235 PROTEIN C15ORF40"/>
    <property type="match status" value="1"/>
</dbReference>
<evidence type="ECO:0000313" key="3">
    <source>
        <dbReference type="EMBL" id="KTD64645.1"/>
    </source>
</evidence>
<dbReference type="SMART" id="SM01152">
    <property type="entry name" value="DUF167"/>
    <property type="match status" value="1"/>
</dbReference>
<comment type="caution">
    <text evidence="3">The sequence shown here is derived from an EMBL/GenBank/DDBJ whole genome shotgun (WGS) entry which is preliminary data.</text>
</comment>
<gene>
    <name evidence="3" type="ORF">Lspi_0812</name>
</gene>
<dbReference type="InterPro" id="IPR036591">
    <property type="entry name" value="YggU-like_sf"/>
</dbReference>
<dbReference type="NCBIfam" id="TIGR00251">
    <property type="entry name" value="DUF167 family protein"/>
    <property type="match status" value="1"/>
</dbReference>
<dbReference type="AlphaFoldDB" id="A0A0W0Z684"/>
<keyword evidence="4" id="KW-1185">Reference proteome</keyword>
<organism evidence="3 4">
    <name type="scientific">Legionella spiritensis</name>
    <dbReference type="NCBI Taxonomy" id="452"/>
    <lineage>
        <taxon>Bacteria</taxon>
        <taxon>Pseudomonadati</taxon>
        <taxon>Pseudomonadota</taxon>
        <taxon>Gammaproteobacteria</taxon>
        <taxon>Legionellales</taxon>
        <taxon>Legionellaceae</taxon>
        <taxon>Legionella</taxon>
    </lineage>
</organism>
<proteinExistence type="inferred from homology"/>
<accession>A0A0W0Z684</accession>